<evidence type="ECO:0000313" key="3">
    <source>
        <dbReference type="Proteomes" id="UP000577724"/>
    </source>
</evidence>
<evidence type="ECO:0000256" key="1">
    <source>
        <dbReference type="SAM" id="MobiDB-lite"/>
    </source>
</evidence>
<feature type="region of interest" description="Disordered" evidence="1">
    <location>
        <begin position="274"/>
        <end position="303"/>
    </location>
</feature>
<dbReference type="RefSeq" id="WP_415640070.1">
    <property type="nucleotide sequence ID" value="NZ_CBCRYD010000001.1"/>
</dbReference>
<feature type="region of interest" description="Disordered" evidence="1">
    <location>
        <begin position="104"/>
        <end position="177"/>
    </location>
</feature>
<evidence type="ECO:0000313" key="2">
    <source>
        <dbReference type="EMBL" id="NUU52622.1"/>
    </source>
</evidence>
<organism evidence="2 3">
    <name type="scientific">Paenibacillus taichungensis</name>
    <dbReference type="NCBI Taxonomy" id="484184"/>
    <lineage>
        <taxon>Bacteria</taxon>
        <taxon>Bacillati</taxon>
        <taxon>Bacillota</taxon>
        <taxon>Bacilli</taxon>
        <taxon>Bacillales</taxon>
        <taxon>Paenibacillaceae</taxon>
        <taxon>Paenibacillus</taxon>
    </lineage>
</organism>
<name>A0ABX2MI18_9BACL</name>
<dbReference type="Pfam" id="PF13730">
    <property type="entry name" value="HTH_36"/>
    <property type="match status" value="1"/>
</dbReference>
<comment type="caution">
    <text evidence="2">The sequence shown here is derived from an EMBL/GenBank/DDBJ whole genome shotgun (WGS) entry which is preliminary data.</text>
</comment>
<keyword evidence="3" id="KW-1185">Reference proteome</keyword>
<dbReference type="EMBL" id="JABMCC010000074">
    <property type="protein sequence ID" value="NUU52622.1"/>
    <property type="molecule type" value="Genomic_DNA"/>
</dbReference>
<gene>
    <name evidence="2" type="ORF">HP548_00665</name>
</gene>
<dbReference type="Proteomes" id="UP000577724">
    <property type="component" value="Unassembled WGS sequence"/>
</dbReference>
<dbReference type="Gene3D" id="1.10.10.10">
    <property type="entry name" value="Winged helix-like DNA-binding domain superfamily/Winged helix DNA-binding domain"/>
    <property type="match status" value="1"/>
</dbReference>
<dbReference type="InterPro" id="IPR036388">
    <property type="entry name" value="WH-like_DNA-bd_sf"/>
</dbReference>
<reference evidence="2 3" key="1">
    <citation type="submission" date="2020-05" db="EMBL/GenBank/DDBJ databases">
        <title>Genome Sequencing of Type Strains.</title>
        <authorList>
            <person name="Lemaire J.F."/>
            <person name="Inderbitzin P."/>
            <person name="Gregorio O.A."/>
            <person name="Collins S.B."/>
            <person name="Wespe N."/>
            <person name="Knight-Connoni V."/>
        </authorList>
    </citation>
    <scope>NUCLEOTIDE SEQUENCE [LARGE SCALE GENOMIC DNA]</scope>
    <source>
        <strain evidence="2 3">DSM 19942</strain>
    </source>
</reference>
<sequence length="326" mass="37068">MMNQLKFDTGFFMGPNEIFDDIDTKTHEKLVYLYLCRCANNAAAFPSYNTIAEKCSMSRRKAVHCIEWLIERKLLVKRTRRKDGLNESNVYEILRPSAQHAPRVVQDMHHGSAQDAPGVVHHMHQGGAQHAPNKELSINNYSYKEEESQESPSAIHDPAPESVDSSKSSSRKRPQYSEESPYYKMAIHFRHNVDGMCEREGLSNGTAKANMQTWADDFRLLVEKDKQSNTDQIYAVMDWVVNDHFWKSNVMSAKKFREKYTRLVIDMNKSKKPRAIAGGKPSKPVIPVVPASPKADPGREVSEDEFEKMMRFAAEQQAKKTAGGVS</sequence>
<accession>A0ABX2MI18</accession>
<protein>
    <submittedName>
        <fullName evidence="2">Helix-turn-helix domain-containing protein</fullName>
    </submittedName>
</protein>
<proteinExistence type="predicted"/>